<dbReference type="GO" id="GO:1990758">
    <property type="term" value="P:mitotic sister chromatid biorientation"/>
    <property type="evidence" value="ECO:0007669"/>
    <property type="project" value="TreeGrafter"/>
</dbReference>
<dbReference type="SUPFAM" id="SSF53067">
    <property type="entry name" value="Actin-like ATPase domain"/>
    <property type="match status" value="1"/>
</dbReference>
<dbReference type="Pfam" id="PF18210">
    <property type="entry name" value="Knl1_RWD_C"/>
    <property type="match status" value="1"/>
</dbReference>
<keyword evidence="4" id="KW-1185">Reference proteome</keyword>
<dbReference type="InterPro" id="IPR040850">
    <property type="entry name" value="Knl1_RWD_C"/>
</dbReference>
<keyword evidence="1" id="KW-0175">Coiled coil</keyword>
<dbReference type="OrthoDB" id="5592879at2759"/>
<organism evidence="3 4">
    <name type="scientific">Pisolithus tinctorius Marx 270</name>
    <dbReference type="NCBI Taxonomy" id="870435"/>
    <lineage>
        <taxon>Eukaryota</taxon>
        <taxon>Fungi</taxon>
        <taxon>Dikarya</taxon>
        <taxon>Basidiomycota</taxon>
        <taxon>Agaricomycotina</taxon>
        <taxon>Agaricomycetes</taxon>
        <taxon>Agaricomycetidae</taxon>
        <taxon>Boletales</taxon>
        <taxon>Sclerodermatineae</taxon>
        <taxon>Pisolithaceae</taxon>
        <taxon>Pisolithus</taxon>
    </lineage>
</organism>
<dbReference type="InterPro" id="IPR033338">
    <property type="entry name" value="Spc105/Spc7"/>
</dbReference>
<dbReference type="GO" id="GO:0007094">
    <property type="term" value="P:mitotic spindle assembly checkpoint signaling"/>
    <property type="evidence" value="ECO:0007669"/>
    <property type="project" value="TreeGrafter"/>
</dbReference>
<reference evidence="4" key="2">
    <citation type="submission" date="2015-01" db="EMBL/GenBank/DDBJ databases">
        <title>Evolutionary Origins and Diversification of the Mycorrhizal Mutualists.</title>
        <authorList>
            <consortium name="DOE Joint Genome Institute"/>
            <consortium name="Mycorrhizal Genomics Consortium"/>
            <person name="Kohler A."/>
            <person name="Kuo A."/>
            <person name="Nagy L.G."/>
            <person name="Floudas D."/>
            <person name="Copeland A."/>
            <person name="Barry K.W."/>
            <person name="Cichocki N."/>
            <person name="Veneault-Fourrey C."/>
            <person name="LaButti K."/>
            <person name="Lindquist E.A."/>
            <person name="Lipzen A."/>
            <person name="Lundell T."/>
            <person name="Morin E."/>
            <person name="Murat C."/>
            <person name="Riley R."/>
            <person name="Ohm R."/>
            <person name="Sun H."/>
            <person name="Tunlid A."/>
            <person name="Henrissat B."/>
            <person name="Grigoriev I.V."/>
            <person name="Hibbett D.S."/>
            <person name="Martin F."/>
        </authorList>
    </citation>
    <scope>NUCLEOTIDE SEQUENCE [LARGE SCALE GENOMIC DNA]</scope>
    <source>
        <strain evidence="4">Marx 270</strain>
    </source>
</reference>
<dbReference type="Proteomes" id="UP000054217">
    <property type="component" value="Unassembled WGS sequence"/>
</dbReference>
<dbReference type="Gene3D" id="1.10.287.1490">
    <property type="match status" value="1"/>
</dbReference>
<proteinExistence type="predicted"/>
<dbReference type="InterPro" id="IPR013253">
    <property type="entry name" value="Spc7_domain"/>
</dbReference>
<dbReference type="Pfam" id="PF08317">
    <property type="entry name" value="Spc7"/>
    <property type="match status" value="1"/>
</dbReference>
<evidence type="ECO:0000256" key="1">
    <source>
        <dbReference type="SAM" id="Coils"/>
    </source>
</evidence>
<accession>A0A0C3NQX5</accession>
<feature type="coiled-coil region" evidence="1">
    <location>
        <begin position="160"/>
        <end position="247"/>
    </location>
</feature>
<dbReference type="AlphaFoldDB" id="A0A0C3NQX5"/>
<dbReference type="EMBL" id="KN831977">
    <property type="protein sequence ID" value="KIO03265.1"/>
    <property type="molecule type" value="Genomic_DNA"/>
</dbReference>
<dbReference type="Gene3D" id="3.30.420.40">
    <property type="match status" value="1"/>
</dbReference>
<reference evidence="3 4" key="1">
    <citation type="submission" date="2014-04" db="EMBL/GenBank/DDBJ databases">
        <authorList>
            <consortium name="DOE Joint Genome Institute"/>
            <person name="Kuo A."/>
            <person name="Kohler A."/>
            <person name="Costa M.D."/>
            <person name="Nagy L.G."/>
            <person name="Floudas D."/>
            <person name="Copeland A."/>
            <person name="Barry K.W."/>
            <person name="Cichocki N."/>
            <person name="Veneault-Fourrey C."/>
            <person name="LaButti K."/>
            <person name="Lindquist E.A."/>
            <person name="Lipzen A."/>
            <person name="Lundell T."/>
            <person name="Morin E."/>
            <person name="Murat C."/>
            <person name="Sun H."/>
            <person name="Tunlid A."/>
            <person name="Henrissat B."/>
            <person name="Grigoriev I.V."/>
            <person name="Hibbett D.S."/>
            <person name="Martin F."/>
            <person name="Nordberg H.P."/>
            <person name="Cantor M.N."/>
            <person name="Hua S.X."/>
        </authorList>
    </citation>
    <scope>NUCLEOTIDE SEQUENCE [LARGE SCALE GENOMIC DNA]</scope>
    <source>
        <strain evidence="3 4">Marx 270</strain>
    </source>
</reference>
<dbReference type="PANTHER" id="PTHR28260">
    <property type="entry name" value="SPINDLE POLE BODY COMPONENT SPC105"/>
    <property type="match status" value="1"/>
</dbReference>
<evidence type="ECO:0000259" key="2">
    <source>
        <dbReference type="SMART" id="SM00787"/>
    </source>
</evidence>
<dbReference type="GO" id="GO:0000776">
    <property type="term" value="C:kinetochore"/>
    <property type="evidence" value="ECO:0007669"/>
    <property type="project" value="TreeGrafter"/>
</dbReference>
<evidence type="ECO:0000313" key="3">
    <source>
        <dbReference type="EMBL" id="KIO03265.1"/>
    </source>
</evidence>
<evidence type="ECO:0000313" key="4">
    <source>
        <dbReference type="Proteomes" id="UP000054217"/>
    </source>
</evidence>
<dbReference type="GO" id="GO:0034501">
    <property type="term" value="P:protein localization to kinetochore"/>
    <property type="evidence" value="ECO:0007669"/>
    <property type="project" value="TreeGrafter"/>
</dbReference>
<dbReference type="STRING" id="870435.A0A0C3NQX5"/>
<dbReference type="GO" id="GO:0140662">
    <property type="term" value="F:ATP-dependent protein folding chaperone"/>
    <property type="evidence" value="ECO:0007669"/>
    <property type="project" value="InterPro"/>
</dbReference>
<dbReference type="HOGENOM" id="CLU_046311_0_0_1"/>
<protein>
    <recommendedName>
        <fullName evidence="2">Spc7 kinetochore protein domain-containing protein</fullName>
    </recommendedName>
</protein>
<dbReference type="InParanoid" id="A0A0C3NQX5"/>
<name>A0A0C3NQX5_PISTI</name>
<dbReference type="InterPro" id="IPR043129">
    <property type="entry name" value="ATPase_NBD"/>
</dbReference>
<dbReference type="SMART" id="SM00787">
    <property type="entry name" value="Spc7"/>
    <property type="match status" value="1"/>
</dbReference>
<gene>
    <name evidence="3" type="ORF">M404DRAFT_146048</name>
</gene>
<feature type="domain" description="Spc7 kinetochore protein" evidence="2">
    <location>
        <begin position="1"/>
        <end position="298"/>
    </location>
</feature>
<dbReference type="GO" id="GO:0005524">
    <property type="term" value="F:ATP binding"/>
    <property type="evidence" value="ECO:0007669"/>
    <property type="project" value="UniProtKB-KW"/>
</dbReference>
<sequence length="468" mass="53367">MTGIRFMDEITAPRRQSIHPSTLRPSRRASVDGQIPLAEYMVAMAVDVPQLELYTHVSKDLQAWIERIQSIYREAEEEALEMTPQLFQEFISADETGQAELIHQLKLIKVHNHEQAKSEWYDWKLQWVEQLDQKASKGFEHLEKDAKFLEGVIHEAQSILPGLQQEHDQLVEELEKETAEIVELEACDQDYLKELKASISEQGTELDNYRREVEEAKAKLSRIEEKLKEVQTEKAEVSTSIEKTERLINVQKNSTHAEVFRLKGELETLQRLHMVEITKVEDDLFKFAYASTYEVSATCTLTSPLIQHTIVNPCRKALSDAGVKPSEVNEVILVGGMTRMLKVGETEIVEFVGTYWSCCSRLQLQFRLVAIKFYISFKENPSGFSADVSILYPSVKAKAIVSFIFDVATFSTWPCHIQSMKHDVRVVYGQIQRDVILQAVGSRLKDVTPTNNHGCLLDACMEAAECIV</sequence>
<dbReference type="PANTHER" id="PTHR28260:SF1">
    <property type="entry name" value="SPINDLE POLE BODY COMPONENT SPC105"/>
    <property type="match status" value="1"/>
</dbReference>